<dbReference type="Gene3D" id="3.40.50.300">
    <property type="entry name" value="P-loop containing nucleotide triphosphate hydrolases"/>
    <property type="match status" value="1"/>
</dbReference>
<evidence type="ECO:0000256" key="10">
    <source>
        <dbReference type="RuleBase" id="RU364103"/>
    </source>
</evidence>
<evidence type="ECO:0000256" key="9">
    <source>
        <dbReference type="ARBA" id="ARBA00025157"/>
    </source>
</evidence>
<feature type="domain" description="ABC transporter" evidence="11">
    <location>
        <begin position="6"/>
        <end position="241"/>
    </location>
</feature>
<keyword evidence="13" id="KW-1185">Reference proteome</keyword>
<evidence type="ECO:0000256" key="1">
    <source>
        <dbReference type="ARBA" id="ARBA00004202"/>
    </source>
</evidence>
<comment type="subcellular location">
    <subcellularLocation>
        <location evidence="1 10">Cell membrane</location>
        <topology evidence="1 10">Peripheral membrane protein</topology>
    </subcellularLocation>
</comment>
<dbReference type="SUPFAM" id="SSF52540">
    <property type="entry name" value="P-loop containing nucleoside triphosphate hydrolases"/>
    <property type="match status" value="1"/>
</dbReference>
<name>D9QVS5_ACEAZ</name>
<dbReference type="OrthoDB" id="9784332at2"/>
<evidence type="ECO:0000256" key="7">
    <source>
        <dbReference type="ARBA" id="ARBA00022967"/>
    </source>
</evidence>
<dbReference type="HOGENOM" id="CLU_000604_1_22_9"/>
<dbReference type="eggNOG" id="COG1122">
    <property type="taxonomic scope" value="Bacteria"/>
</dbReference>
<dbReference type="EMBL" id="CP002105">
    <property type="protein sequence ID" value="ADL12334.1"/>
    <property type="molecule type" value="Genomic_DNA"/>
</dbReference>
<evidence type="ECO:0000259" key="11">
    <source>
        <dbReference type="PROSITE" id="PS50893"/>
    </source>
</evidence>
<evidence type="ECO:0000256" key="4">
    <source>
        <dbReference type="ARBA" id="ARBA00022475"/>
    </source>
</evidence>
<dbReference type="PROSITE" id="PS00211">
    <property type="entry name" value="ABC_TRANSPORTER_1"/>
    <property type="match status" value="1"/>
</dbReference>
<dbReference type="InterPro" id="IPR003439">
    <property type="entry name" value="ABC_transporter-like_ATP-bd"/>
</dbReference>
<proteinExistence type="inferred from homology"/>
<protein>
    <recommendedName>
        <fullName evidence="10">ABC transporter ATP-binding protein</fullName>
    </recommendedName>
</protein>
<comment type="similarity">
    <text evidence="2 10">Belongs to the ABC transporter superfamily.</text>
</comment>
<evidence type="ECO:0000313" key="13">
    <source>
        <dbReference type="Proteomes" id="UP000001661"/>
    </source>
</evidence>
<dbReference type="InterPro" id="IPR050095">
    <property type="entry name" value="ECF_ABC_transporter_ATP-bd"/>
</dbReference>
<keyword evidence="8 10" id="KW-0472">Membrane</keyword>
<dbReference type="FunFam" id="3.40.50.300:FF:000224">
    <property type="entry name" value="Energy-coupling factor transporter ATP-binding protein EcfA"/>
    <property type="match status" value="1"/>
</dbReference>
<gene>
    <name evidence="12" type="ordered locus">Acear_0795</name>
</gene>
<dbReference type="GO" id="GO:0005524">
    <property type="term" value="F:ATP binding"/>
    <property type="evidence" value="ECO:0007669"/>
    <property type="project" value="UniProtKB-UniRule"/>
</dbReference>
<keyword evidence="5 10" id="KW-0547">Nucleotide-binding</keyword>
<dbReference type="InterPro" id="IPR027417">
    <property type="entry name" value="P-loop_NTPase"/>
</dbReference>
<dbReference type="SMART" id="SM00382">
    <property type="entry name" value="AAA"/>
    <property type="match status" value="1"/>
</dbReference>
<dbReference type="NCBIfam" id="TIGR01166">
    <property type="entry name" value="cbiO"/>
    <property type="match status" value="1"/>
</dbReference>
<accession>D9QVS5</accession>
<dbReference type="PANTHER" id="PTHR43553:SF24">
    <property type="entry name" value="ENERGY-COUPLING FACTOR TRANSPORTER ATP-BINDING PROTEIN ECFA1"/>
    <property type="match status" value="1"/>
</dbReference>
<evidence type="ECO:0000256" key="6">
    <source>
        <dbReference type="ARBA" id="ARBA00022840"/>
    </source>
</evidence>
<keyword evidence="4 10" id="KW-1003">Cell membrane</keyword>
<keyword evidence="6 10" id="KW-0067">ATP-binding</keyword>
<dbReference type="InterPro" id="IPR017871">
    <property type="entry name" value="ABC_transporter-like_CS"/>
</dbReference>
<evidence type="ECO:0000313" key="12">
    <source>
        <dbReference type="EMBL" id="ADL12334.1"/>
    </source>
</evidence>
<evidence type="ECO:0000256" key="3">
    <source>
        <dbReference type="ARBA" id="ARBA00022448"/>
    </source>
</evidence>
<dbReference type="GO" id="GO:0006824">
    <property type="term" value="P:cobalt ion transport"/>
    <property type="evidence" value="ECO:0007669"/>
    <property type="project" value="InterPro"/>
</dbReference>
<organism evidence="12 13">
    <name type="scientific">Acetohalobium arabaticum (strain ATCC 49924 / DSM 5501 / Z-7288)</name>
    <dbReference type="NCBI Taxonomy" id="574087"/>
    <lineage>
        <taxon>Bacteria</taxon>
        <taxon>Bacillati</taxon>
        <taxon>Bacillota</taxon>
        <taxon>Clostridia</taxon>
        <taxon>Halanaerobiales</taxon>
        <taxon>Halobacteroidaceae</taxon>
        <taxon>Acetohalobium</taxon>
    </lineage>
</organism>
<dbReference type="PANTHER" id="PTHR43553">
    <property type="entry name" value="HEAVY METAL TRANSPORTER"/>
    <property type="match status" value="1"/>
</dbReference>
<dbReference type="CDD" id="cd03225">
    <property type="entry name" value="ABC_cobalt_CbiO_domain1"/>
    <property type="match status" value="1"/>
</dbReference>
<dbReference type="AlphaFoldDB" id="D9QVS5"/>
<dbReference type="InterPro" id="IPR003593">
    <property type="entry name" value="AAA+_ATPase"/>
</dbReference>
<keyword evidence="3 10" id="KW-0813">Transport</keyword>
<comment type="function">
    <text evidence="10">Part of an ABC transporter complex. Responsible for energy coupling to the transport system.</text>
</comment>
<dbReference type="Proteomes" id="UP000001661">
    <property type="component" value="Chromosome"/>
</dbReference>
<dbReference type="GO" id="GO:0043190">
    <property type="term" value="C:ATP-binding cassette (ABC) transporter complex"/>
    <property type="evidence" value="ECO:0007669"/>
    <property type="project" value="TreeGrafter"/>
</dbReference>
<evidence type="ECO:0000256" key="5">
    <source>
        <dbReference type="ARBA" id="ARBA00022741"/>
    </source>
</evidence>
<sequence length="276" mass="31242">MSSSILKAEDIVFEYPNGTRALDCLSIDIEEGKKVAILGANGAGKSTLFLHFNGILQPDEGRIQFKGETVSYDNKFLKRLREKVGIVFQDPDMQLFSANVFQEISFGPLNLDLSDEEVENRVYEAMEVTETTDLKERPTHLLSYGQKKRISIADILAMKPEVIVFDEPTVWLDPKSSIEIVDFFNEINKQGITVILSTHNVDLAYSWADYIYIFAEGNIISEGKPEEVFQKQDLLDTADLIQPWIIEVYDHLIDKGVINSDTPLPNSKEELFTLIS</sequence>
<dbReference type="InterPro" id="IPR015856">
    <property type="entry name" value="ABC_transpr_CbiO/EcfA_su"/>
</dbReference>
<evidence type="ECO:0000256" key="2">
    <source>
        <dbReference type="ARBA" id="ARBA00005417"/>
    </source>
</evidence>
<dbReference type="GO" id="GO:0042626">
    <property type="term" value="F:ATPase-coupled transmembrane transporter activity"/>
    <property type="evidence" value="ECO:0007669"/>
    <property type="project" value="TreeGrafter"/>
</dbReference>
<dbReference type="PROSITE" id="PS50893">
    <property type="entry name" value="ABC_TRANSPORTER_2"/>
    <property type="match status" value="1"/>
</dbReference>
<evidence type="ECO:0000256" key="8">
    <source>
        <dbReference type="ARBA" id="ARBA00023136"/>
    </source>
</evidence>
<dbReference type="STRING" id="574087.Acear_0795"/>
<reference evidence="12 13" key="1">
    <citation type="journal article" date="2010" name="Stand. Genomic Sci.">
        <title>Complete genome sequence of Acetohalobium arabaticum type strain (Z-7288).</title>
        <authorList>
            <person name="Sikorski J."/>
            <person name="Lapidus A."/>
            <person name="Chertkov O."/>
            <person name="Lucas S."/>
            <person name="Copeland A."/>
            <person name="Glavina Del Rio T."/>
            <person name="Nolan M."/>
            <person name="Tice H."/>
            <person name="Cheng J.F."/>
            <person name="Han C."/>
            <person name="Brambilla E."/>
            <person name="Pitluck S."/>
            <person name="Liolios K."/>
            <person name="Ivanova N."/>
            <person name="Mavromatis K."/>
            <person name="Mikhailova N."/>
            <person name="Pati A."/>
            <person name="Bruce D."/>
            <person name="Detter C."/>
            <person name="Tapia R."/>
            <person name="Goodwin L."/>
            <person name="Chen A."/>
            <person name="Palaniappan K."/>
            <person name="Land M."/>
            <person name="Hauser L."/>
            <person name="Chang Y.J."/>
            <person name="Jeffries C.D."/>
            <person name="Rohde M."/>
            <person name="Goker M."/>
            <person name="Spring S."/>
            <person name="Woyke T."/>
            <person name="Bristow J."/>
            <person name="Eisen J.A."/>
            <person name="Markowitz V."/>
            <person name="Hugenholtz P."/>
            <person name="Kyrpides N.C."/>
            <person name="Klenk H.P."/>
        </authorList>
    </citation>
    <scope>NUCLEOTIDE SEQUENCE [LARGE SCALE GENOMIC DNA]</scope>
    <source>
        <strain evidence="13">ATCC 49924 / DSM 5501 / Z-7288</strain>
    </source>
</reference>
<dbReference type="GO" id="GO:0016887">
    <property type="term" value="F:ATP hydrolysis activity"/>
    <property type="evidence" value="ECO:0007669"/>
    <property type="project" value="InterPro"/>
</dbReference>
<keyword evidence="7" id="KW-1278">Translocase</keyword>
<dbReference type="KEGG" id="aar:Acear_0795"/>
<dbReference type="Pfam" id="PF00005">
    <property type="entry name" value="ABC_tran"/>
    <property type="match status" value="1"/>
</dbReference>
<comment type="function">
    <text evidence="9">Probably part of an ABC transporter complex. Responsible for energy coupling to the transport system.</text>
</comment>
<dbReference type="InterPro" id="IPR005876">
    <property type="entry name" value="Co_trans_ATP-bd"/>
</dbReference>